<reference evidence="2 3" key="1">
    <citation type="journal article" date="2019" name="Genome Biol. Evol.">
        <title>Insights into the evolution of the New World diploid cottons (Gossypium, subgenus Houzingenia) based on genome sequencing.</title>
        <authorList>
            <person name="Grover C.E."/>
            <person name="Arick M.A. 2nd"/>
            <person name="Thrash A."/>
            <person name="Conover J.L."/>
            <person name="Sanders W.S."/>
            <person name="Peterson D.G."/>
            <person name="Frelichowski J.E."/>
            <person name="Scheffler J.A."/>
            <person name="Scheffler B.E."/>
            <person name="Wendel J.F."/>
        </authorList>
    </citation>
    <scope>NUCLEOTIDE SEQUENCE [LARGE SCALE GENOMIC DNA]</scope>
    <source>
        <strain evidence="2">5</strain>
        <tissue evidence="2">Leaf</tissue>
    </source>
</reference>
<feature type="region of interest" description="Disordered" evidence="1">
    <location>
        <begin position="1"/>
        <end position="22"/>
    </location>
</feature>
<dbReference type="AlphaFoldDB" id="A0A7J9BT66"/>
<evidence type="ECO:0000256" key="1">
    <source>
        <dbReference type="SAM" id="MobiDB-lite"/>
    </source>
</evidence>
<dbReference type="EMBL" id="JABEZY010000006">
    <property type="protein sequence ID" value="MBA0739376.1"/>
    <property type="molecule type" value="Genomic_DNA"/>
</dbReference>
<proteinExistence type="predicted"/>
<sequence>LYRGSNPTERFTKDQNLLKKEQ</sequence>
<feature type="compositionally biased region" description="Basic and acidic residues" evidence="1">
    <location>
        <begin position="10"/>
        <end position="22"/>
    </location>
</feature>
<evidence type="ECO:0000313" key="2">
    <source>
        <dbReference type="EMBL" id="MBA0739376.1"/>
    </source>
</evidence>
<organism evidence="2 3">
    <name type="scientific">Gossypium gossypioides</name>
    <name type="common">Mexican cotton</name>
    <name type="synonym">Selera gossypioides</name>
    <dbReference type="NCBI Taxonomy" id="34282"/>
    <lineage>
        <taxon>Eukaryota</taxon>
        <taxon>Viridiplantae</taxon>
        <taxon>Streptophyta</taxon>
        <taxon>Embryophyta</taxon>
        <taxon>Tracheophyta</taxon>
        <taxon>Spermatophyta</taxon>
        <taxon>Magnoliopsida</taxon>
        <taxon>eudicotyledons</taxon>
        <taxon>Gunneridae</taxon>
        <taxon>Pentapetalae</taxon>
        <taxon>rosids</taxon>
        <taxon>malvids</taxon>
        <taxon>Malvales</taxon>
        <taxon>Malvaceae</taxon>
        <taxon>Malvoideae</taxon>
        <taxon>Gossypium</taxon>
    </lineage>
</organism>
<feature type="non-terminal residue" evidence="2">
    <location>
        <position position="22"/>
    </location>
</feature>
<feature type="non-terminal residue" evidence="2">
    <location>
        <position position="1"/>
    </location>
</feature>
<comment type="caution">
    <text evidence="2">The sequence shown here is derived from an EMBL/GenBank/DDBJ whole genome shotgun (WGS) entry which is preliminary data.</text>
</comment>
<keyword evidence="3" id="KW-1185">Reference proteome</keyword>
<accession>A0A7J9BT66</accession>
<dbReference type="Proteomes" id="UP000593579">
    <property type="component" value="Unassembled WGS sequence"/>
</dbReference>
<evidence type="ECO:0000313" key="3">
    <source>
        <dbReference type="Proteomes" id="UP000593579"/>
    </source>
</evidence>
<name>A0A7J9BT66_GOSGO</name>
<gene>
    <name evidence="2" type="ORF">Gogos_012654</name>
</gene>
<protein>
    <submittedName>
        <fullName evidence="2">Uncharacterized protein</fullName>
    </submittedName>
</protein>